<proteinExistence type="predicted"/>
<evidence type="ECO:0000313" key="1">
    <source>
        <dbReference type="Proteomes" id="UP000887576"/>
    </source>
</evidence>
<accession>A0AC34Q4D5</accession>
<dbReference type="WBParaSite" id="JU765_v2.g12867.t1">
    <property type="protein sequence ID" value="JU765_v2.g12867.t1"/>
    <property type="gene ID" value="JU765_v2.g12867"/>
</dbReference>
<reference evidence="2" key="1">
    <citation type="submission" date="2022-11" db="UniProtKB">
        <authorList>
            <consortium name="WormBaseParasite"/>
        </authorList>
    </citation>
    <scope>IDENTIFICATION</scope>
</reference>
<sequence length="112" mass="12012">MLLLAERFQLPVLKMVSSGALVDKLILANDTAENASHTIRQELLQIAEQIAPSDESDSDDDSGDEKTELVHSVVDQLENLAKHIRKVSLSASCGNINLSPGTIIPSPGFFAA</sequence>
<protein>
    <submittedName>
        <fullName evidence="2">Uncharacterized protein</fullName>
    </submittedName>
</protein>
<organism evidence="1 2">
    <name type="scientific">Panagrolaimus sp. JU765</name>
    <dbReference type="NCBI Taxonomy" id="591449"/>
    <lineage>
        <taxon>Eukaryota</taxon>
        <taxon>Metazoa</taxon>
        <taxon>Ecdysozoa</taxon>
        <taxon>Nematoda</taxon>
        <taxon>Chromadorea</taxon>
        <taxon>Rhabditida</taxon>
        <taxon>Tylenchina</taxon>
        <taxon>Panagrolaimomorpha</taxon>
        <taxon>Panagrolaimoidea</taxon>
        <taxon>Panagrolaimidae</taxon>
        <taxon>Panagrolaimus</taxon>
    </lineage>
</organism>
<dbReference type="Proteomes" id="UP000887576">
    <property type="component" value="Unplaced"/>
</dbReference>
<name>A0AC34Q4D5_9BILA</name>
<evidence type="ECO:0000313" key="2">
    <source>
        <dbReference type="WBParaSite" id="JU765_v2.g12867.t1"/>
    </source>
</evidence>